<dbReference type="Gene3D" id="2.70.70.10">
    <property type="entry name" value="Glucose Permease (Domain IIA)"/>
    <property type="match status" value="1"/>
</dbReference>
<evidence type="ECO:0000256" key="1">
    <source>
        <dbReference type="SAM" id="MobiDB-lite"/>
    </source>
</evidence>
<protein>
    <submittedName>
        <fullName evidence="4">Murein DD-endopeptidase MepM and murein hydrolase activator NlpD, contain LysM domain</fullName>
    </submittedName>
</protein>
<name>A0A1H0M8E8_9ACTN</name>
<organism evidence="4 5">
    <name type="scientific">Actinacidiphila guanduensis</name>
    <dbReference type="NCBI Taxonomy" id="310781"/>
    <lineage>
        <taxon>Bacteria</taxon>
        <taxon>Bacillati</taxon>
        <taxon>Actinomycetota</taxon>
        <taxon>Actinomycetes</taxon>
        <taxon>Kitasatosporales</taxon>
        <taxon>Streptomycetaceae</taxon>
        <taxon>Actinacidiphila</taxon>
    </lineage>
</organism>
<evidence type="ECO:0000313" key="5">
    <source>
        <dbReference type="Proteomes" id="UP000199341"/>
    </source>
</evidence>
<dbReference type="InterPro" id="IPR016047">
    <property type="entry name" value="M23ase_b-sheet_dom"/>
</dbReference>
<dbReference type="InterPro" id="IPR050570">
    <property type="entry name" value="Cell_wall_metabolism_enzyme"/>
</dbReference>
<proteinExistence type="predicted"/>
<dbReference type="AlphaFoldDB" id="A0A1H0M8E8"/>
<dbReference type="STRING" id="310781.SAMN05216259_112108"/>
<dbReference type="GO" id="GO:0004222">
    <property type="term" value="F:metalloendopeptidase activity"/>
    <property type="evidence" value="ECO:0007669"/>
    <property type="project" value="TreeGrafter"/>
</dbReference>
<dbReference type="InterPro" id="IPR011055">
    <property type="entry name" value="Dup_hybrid_motif"/>
</dbReference>
<dbReference type="PANTHER" id="PTHR21666">
    <property type="entry name" value="PEPTIDASE-RELATED"/>
    <property type="match status" value="1"/>
</dbReference>
<feature type="region of interest" description="Disordered" evidence="1">
    <location>
        <begin position="38"/>
        <end position="211"/>
    </location>
</feature>
<dbReference type="Proteomes" id="UP000199341">
    <property type="component" value="Unassembled WGS sequence"/>
</dbReference>
<accession>A0A1H0M8E8</accession>
<keyword evidence="2" id="KW-0732">Signal</keyword>
<sequence>MAFPRPAERGKHRRPRRIGAGAALAGLAVLGAGGAAAAALTSSGGSGDTAGRSAGLTRTADVSGAPAQAAGAQAKAAPKSAGSTKPAAGASGTRGAEPDAGTSAAVPKPATSGTPKASATAKPKPAGTPKAAKAVKSAKAARTARPATPGTAAVTPEAAPRTSPSPVGTAPSGGTRGTAGPTRTAKPPRPAPSSTGTPAAAPTRASGWTLPVPGAPIGAGYKASGSVWSSGSHTGVDFLVPVGTAVHAVAAGTVVSAGDDGGYGTDVLLRHADGSYTLYGQLSQALVTAGQTVTEGQEIGLSGESGNTTGPNLHFEVRTTPDYGSDIDPLAYLREHGVSI</sequence>
<feature type="compositionally biased region" description="Low complexity" evidence="1">
    <location>
        <begin position="63"/>
        <end position="81"/>
    </location>
</feature>
<feature type="domain" description="M23ase beta-sheet core" evidence="3">
    <location>
        <begin position="232"/>
        <end position="327"/>
    </location>
</feature>
<keyword evidence="5" id="KW-1185">Reference proteome</keyword>
<dbReference type="CDD" id="cd12797">
    <property type="entry name" value="M23_peptidase"/>
    <property type="match status" value="1"/>
</dbReference>
<gene>
    <name evidence="4" type="ORF">SAMN05216259_112108</name>
</gene>
<feature type="signal peptide" evidence="2">
    <location>
        <begin position="1"/>
        <end position="37"/>
    </location>
</feature>
<reference evidence="4 5" key="1">
    <citation type="submission" date="2016-10" db="EMBL/GenBank/DDBJ databases">
        <authorList>
            <person name="de Groot N.N."/>
        </authorList>
    </citation>
    <scope>NUCLEOTIDE SEQUENCE [LARGE SCALE GENOMIC DNA]</scope>
    <source>
        <strain evidence="4 5">CGMCC 4.2022</strain>
    </source>
</reference>
<feature type="compositionally biased region" description="Low complexity" evidence="1">
    <location>
        <begin position="168"/>
        <end position="185"/>
    </location>
</feature>
<keyword evidence="4" id="KW-0378">Hydrolase</keyword>
<feature type="chain" id="PRO_5011621353" evidence="2">
    <location>
        <begin position="38"/>
        <end position="340"/>
    </location>
</feature>
<feature type="compositionally biased region" description="Low complexity" evidence="1">
    <location>
        <begin position="38"/>
        <end position="55"/>
    </location>
</feature>
<dbReference type="Pfam" id="PF01551">
    <property type="entry name" value="Peptidase_M23"/>
    <property type="match status" value="1"/>
</dbReference>
<feature type="compositionally biased region" description="Low complexity" evidence="1">
    <location>
        <begin position="192"/>
        <end position="207"/>
    </location>
</feature>
<evidence type="ECO:0000313" key="4">
    <source>
        <dbReference type="EMBL" id="SDO76758.1"/>
    </source>
</evidence>
<dbReference type="PANTHER" id="PTHR21666:SF270">
    <property type="entry name" value="MUREIN HYDROLASE ACTIVATOR ENVC"/>
    <property type="match status" value="1"/>
</dbReference>
<dbReference type="FunFam" id="2.70.70.10:FF:000013">
    <property type="entry name" value="Peptidase family M23"/>
    <property type="match status" value="1"/>
</dbReference>
<dbReference type="SUPFAM" id="SSF51261">
    <property type="entry name" value="Duplicated hybrid motif"/>
    <property type="match status" value="1"/>
</dbReference>
<evidence type="ECO:0000256" key="2">
    <source>
        <dbReference type="SAM" id="SignalP"/>
    </source>
</evidence>
<feature type="compositionally biased region" description="Low complexity" evidence="1">
    <location>
        <begin position="114"/>
        <end position="160"/>
    </location>
</feature>
<dbReference type="RefSeq" id="WP_218136698.1">
    <property type="nucleotide sequence ID" value="NZ_FNIE01000012.1"/>
</dbReference>
<evidence type="ECO:0000259" key="3">
    <source>
        <dbReference type="Pfam" id="PF01551"/>
    </source>
</evidence>
<dbReference type="EMBL" id="FNIE01000012">
    <property type="protein sequence ID" value="SDO76758.1"/>
    <property type="molecule type" value="Genomic_DNA"/>
</dbReference>